<reference evidence="3" key="1">
    <citation type="submission" date="2020-05" db="EMBL/GenBank/DDBJ databases">
        <title>WGS assembly of Panicum virgatum.</title>
        <authorList>
            <person name="Lovell J.T."/>
            <person name="Jenkins J."/>
            <person name="Shu S."/>
            <person name="Juenger T.E."/>
            <person name="Schmutz J."/>
        </authorList>
    </citation>
    <scope>NUCLEOTIDE SEQUENCE</scope>
    <source>
        <strain evidence="3">AP13</strain>
    </source>
</reference>
<dbReference type="Gene3D" id="3.90.70.10">
    <property type="entry name" value="Cysteine proteinases"/>
    <property type="match status" value="1"/>
</dbReference>
<evidence type="ECO:0000313" key="4">
    <source>
        <dbReference type="Proteomes" id="UP000823388"/>
    </source>
</evidence>
<dbReference type="AlphaFoldDB" id="A0A8T0P9U4"/>
<dbReference type="InterPro" id="IPR052398">
    <property type="entry name" value="Ubiquitin_hydrolase_53/54"/>
</dbReference>
<keyword evidence="1" id="KW-0833">Ubl conjugation pathway</keyword>
<evidence type="ECO:0000256" key="1">
    <source>
        <dbReference type="ARBA" id="ARBA00022786"/>
    </source>
</evidence>
<keyword evidence="4" id="KW-1185">Reference proteome</keyword>
<keyword evidence="2" id="KW-0378">Hydrolase</keyword>
<gene>
    <name evidence="3" type="ORF">PVAP13_8NG275200</name>
</gene>
<dbReference type="PANTHER" id="PTHR22975">
    <property type="entry name" value="UBIQUITIN SPECIFIC PROTEINASE"/>
    <property type="match status" value="1"/>
</dbReference>
<evidence type="ECO:0000256" key="2">
    <source>
        <dbReference type="ARBA" id="ARBA00022801"/>
    </source>
</evidence>
<name>A0A8T0P9U4_PANVG</name>
<sequence length="500" mass="57070">MPWASLRQKCVHHGNEVLERIYEISDSLLRQSNLKCAGKEKNHRGYSLTEADSIDVEMLLLDNEVGYLKNKLVEVCTFDYSAAILPLITAYIWDKLNNSPEDLRDGVDKGAVNNGDGFDSLHAESLFEDKILDTDSDVQFTISRTDECENSSLSQSDSSNFSTVETESFSIDSGVATVLHITADDLQILNVTLRALWHSRQFHDRFVNMPLVLPHFTVEVHCIVCLLRKLFNAWDNEKDHGVTTFPSDVRTAFSGILNDQNLLGKEGVNIVSETVSIIFEALHKSHASLHSDNPAFEHQAIRAMRFLDFACLAHNVFGLPIREQKKCNCLNESSEEKDYTTFFHSVDVSAIQTMEMKSFGQLLRDADKQNQYDSENCPCGNKTERSLQSASPVFAVVFNWAIDKESHIDMSEVLMNITTPLQFDVLYEVLRREEYTLATAVCCVEEEHLCFAWKEGKWIIYGSKTIEFADSWESLLHRYRHRSLRPQILFFDCVRYSSIR</sequence>
<dbReference type="GO" id="GO:0016787">
    <property type="term" value="F:hydrolase activity"/>
    <property type="evidence" value="ECO:0007669"/>
    <property type="project" value="UniProtKB-KW"/>
</dbReference>
<proteinExistence type="predicted"/>
<dbReference type="SUPFAM" id="SSF54001">
    <property type="entry name" value="Cysteine proteinases"/>
    <property type="match status" value="1"/>
</dbReference>
<comment type="caution">
    <text evidence="3">The sequence shown here is derived from an EMBL/GenBank/DDBJ whole genome shotgun (WGS) entry which is preliminary data.</text>
</comment>
<dbReference type="Proteomes" id="UP000823388">
    <property type="component" value="Chromosome 8N"/>
</dbReference>
<evidence type="ECO:0000313" key="3">
    <source>
        <dbReference type="EMBL" id="KAG2558563.1"/>
    </source>
</evidence>
<dbReference type="EMBL" id="CM029052">
    <property type="protein sequence ID" value="KAG2558563.1"/>
    <property type="molecule type" value="Genomic_DNA"/>
</dbReference>
<dbReference type="InterPro" id="IPR038765">
    <property type="entry name" value="Papain-like_cys_pep_sf"/>
</dbReference>
<organism evidence="3 4">
    <name type="scientific">Panicum virgatum</name>
    <name type="common">Blackwell switchgrass</name>
    <dbReference type="NCBI Taxonomy" id="38727"/>
    <lineage>
        <taxon>Eukaryota</taxon>
        <taxon>Viridiplantae</taxon>
        <taxon>Streptophyta</taxon>
        <taxon>Embryophyta</taxon>
        <taxon>Tracheophyta</taxon>
        <taxon>Spermatophyta</taxon>
        <taxon>Magnoliopsida</taxon>
        <taxon>Liliopsida</taxon>
        <taxon>Poales</taxon>
        <taxon>Poaceae</taxon>
        <taxon>PACMAD clade</taxon>
        <taxon>Panicoideae</taxon>
        <taxon>Panicodae</taxon>
        <taxon>Paniceae</taxon>
        <taxon>Panicinae</taxon>
        <taxon>Panicum</taxon>
        <taxon>Panicum sect. Hiantes</taxon>
    </lineage>
</organism>
<protein>
    <submittedName>
        <fullName evidence="3">Uncharacterized protein</fullName>
    </submittedName>
</protein>
<dbReference type="PANTHER" id="PTHR22975:SF19">
    <property type="entry name" value="EXPRESSED PROTEIN"/>
    <property type="match status" value="1"/>
</dbReference>
<accession>A0A8T0P9U4</accession>